<feature type="binding site" evidence="14">
    <location>
        <position position="126"/>
    </location>
    <ligand>
        <name>(2R)-3-phosphoglycerate</name>
        <dbReference type="ChEBI" id="CHEBI:58272"/>
    </ligand>
</feature>
<sequence length="402" mass="44388">MKESNIELMKNTKSIKDIDVRDKRILIRVDFNVPMDEDFDISDDTRIREALPTINYCIDNQAQNILLVSHLGRPKTRSMEFSLKHVLKRIERLLGRDVAFAETIESVSEMQNKIGNGGVILIENIRFYEGEEKNSDELSAKLADLCDVYVNDAFGTSHRAHSSTYGIAKYAKERVAGLLLKKEIDSFAKAMANPLKPVLLIVGGSKVSSKLALLYNILDVVDKIIIGGAMSNTFLKALGFDMQKSLVENELVDEARKILEHAKEKKVKIYLPVDVVSTDDIKTHANIKITPAQDIPEGFMAVDMGPATSKLFSEVVRDSQTIIWNGPLGIYEIGAFSRGTFNLAHAVSDTYAFSLIGGGDTADAIDKAGERDNMSFISTGGGASLELLEGKILPAFEVLERK</sequence>
<feature type="binding site" evidence="14">
    <location>
        <position position="46"/>
    </location>
    <ligand>
        <name>(2R)-3-phosphoglycerate</name>
        <dbReference type="ChEBI" id="CHEBI:58272"/>
    </ligand>
</feature>
<evidence type="ECO:0000256" key="13">
    <source>
        <dbReference type="HAMAP-Rule" id="MF_00145"/>
    </source>
</evidence>
<comment type="caution">
    <text evidence="13">Lacks conserved residue(s) required for the propagation of feature annotation.</text>
</comment>
<name>A0A650EKH7_9HELI</name>
<dbReference type="UniPathway" id="UPA00109">
    <property type="reaction ID" value="UER00185"/>
</dbReference>
<dbReference type="PANTHER" id="PTHR11406:SF23">
    <property type="entry name" value="PHOSPHOGLYCERATE KINASE 1, CHLOROPLASTIC-RELATED"/>
    <property type="match status" value="1"/>
</dbReference>
<evidence type="ECO:0000256" key="3">
    <source>
        <dbReference type="ARBA" id="ARBA00004838"/>
    </source>
</evidence>
<dbReference type="GO" id="GO:0006094">
    <property type="term" value="P:gluconeogenesis"/>
    <property type="evidence" value="ECO:0007669"/>
    <property type="project" value="TreeGrafter"/>
</dbReference>
<dbReference type="GO" id="GO:0005524">
    <property type="term" value="F:ATP binding"/>
    <property type="evidence" value="ECO:0007669"/>
    <property type="project" value="UniProtKB-KW"/>
</dbReference>
<accession>A0A650EKH7</accession>
<evidence type="ECO:0000313" key="17">
    <source>
        <dbReference type="EMBL" id="QGT49942.1"/>
    </source>
</evidence>
<feature type="binding site" evidence="13 14">
    <location>
        <begin position="70"/>
        <end position="73"/>
    </location>
    <ligand>
        <name>substrate</name>
    </ligand>
</feature>
<dbReference type="SUPFAM" id="SSF53748">
    <property type="entry name" value="Phosphoglycerate kinase"/>
    <property type="match status" value="1"/>
</dbReference>
<comment type="pathway">
    <text evidence="3 13">Carbohydrate degradation; glycolysis; pyruvate from D-glyceraldehyde 3-phosphate: step 2/5.</text>
</comment>
<evidence type="ECO:0000256" key="2">
    <source>
        <dbReference type="ARBA" id="ARBA00004496"/>
    </source>
</evidence>
<dbReference type="EC" id="2.7.2.3" evidence="5 13"/>
<evidence type="ECO:0000256" key="1">
    <source>
        <dbReference type="ARBA" id="ARBA00000642"/>
    </source>
</evidence>
<comment type="subcellular location">
    <subcellularLocation>
        <location evidence="2 13">Cytoplasm</location>
    </subcellularLocation>
</comment>
<feature type="binding site" evidence="13">
    <location>
        <position position="159"/>
    </location>
    <ligand>
        <name>substrate</name>
    </ligand>
</feature>
<comment type="similarity">
    <text evidence="4 13 16">Belongs to the phosphoglycerate kinase family.</text>
</comment>
<dbReference type="HAMAP" id="MF_00145">
    <property type="entry name" value="Phosphoglyc_kinase"/>
    <property type="match status" value="1"/>
</dbReference>
<keyword evidence="10 13" id="KW-0418">Kinase</keyword>
<evidence type="ECO:0000256" key="10">
    <source>
        <dbReference type="ARBA" id="ARBA00022777"/>
    </source>
</evidence>
<dbReference type="EMBL" id="MN577567">
    <property type="protein sequence ID" value="QGT49942.1"/>
    <property type="molecule type" value="Genomic_DNA"/>
</dbReference>
<dbReference type="AlphaFoldDB" id="A0A650EKH7"/>
<keyword evidence="9 13" id="KW-0547">Nucleotide-binding</keyword>
<evidence type="ECO:0000256" key="14">
    <source>
        <dbReference type="PIRSR" id="PIRSR000724-1"/>
    </source>
</evidence>
<comment type="subunit">
    <text evidence="13">Monomer.</text>
</comment>
<evidence type="ECO:0000256" key="9">
    <source>
        <dbReference type="ARBA" id="ARBA00022741"/>
    </source>
</evidence>
<organism evidence="17">
    <name type="scientific">uncultured Helicobacter sp</name>
    <dbReference type="NCBI Taxonomy" id="175537"/>
    <lineage>
        <taxon>Bacteria</taxon>
        <taxon>Pseudomonadati</taxon>
        <taxon>Campylobacterota</taxon>
        <taxon>Epsilonproteobacteria</taxon>
        <taxon>Campylobacterales</taxon>
        <taxon>Helicobacteraceae</taxon>
        <taxon>Helicobacter</taxon>
        <taxon>environmental samples</taxon>
    </lineage>
</organism>
<feature type="binding site" evidence="14">
    <location>
        <position position="159"/>
    </location>
    <ligand>
        <name>(2R)-3-phosphoglycerate</name>
        <dbReference type="ChEBI" id="CHEBI:58272"/>
    </ligand>
</feature>
<keyword evidence="7 13" id="KW-0963">Cytoplasm</keyword>
<comment type="catalytic activity">
    <reaction evidence="1 13 16">
        <text>(2R)-3-phosphoglycerate + ATP = (2R)-3-phospho-glyceroyl phosphate + ADP</text>
        <dbReference type="Rhea" id="RHEA:14801"/>
        <dbReference type="ChEBI" id="CHEBI:30616"/>
        <dbReference type="ChEBI" id="CHEBI:57604"/>
        <dbReference type="ChEBI" id="CHEBI:58272"/>
        <dbReference type="ChEBI" id="CHEBI:456216"/>
        <dbReference type="EC" id="2.7.2.3"/>
    </reaction>
</comment>
<dbReference type="Gene3D" id="3.40.50.1260">
    <property type="entry name" value="Phosphoglycerate kinase, N-terminal domain"/>
    <property type="match status" value="2"/>
</dbReference>
<protein>
    <recommendedName>
        <fullName evidence="6 13">Phosphoglycerate kinase</fullName>
        <ecNumber evidence="5 13">2.7.2.3</ecNumber>
    </recommendedName>
</protein>
<evidence type="ECO:0000256" key="8">
    <source>
        <dbReference type="ARBA" id="ARBA00022679"/>
    </source>
</evidence>
<keyword evidence="8 13" id="KW-0808">Transferase</keyword>
<evidence type="ECO:0000256" key="5">
    <source>
        <dbReference type="ARBA" id="ARBA00013061"/>
    </source>
</evidence>
<evidence type="ECO:0000256" key="15">
    <source>
        <dbReference type="PIRSR" id="PIRSR000724-2"/>
    </source>
</evidence>
<keyword evidence="12 13" id="KW-0324">Glycolysis</keyword>
<evidence type="ECO:0000256" key="12">
    <source>
        <dbReference type="ARBA" id="ARBA00023152"/>
    </source>
</evidence>
<evidence type="ECO:0000256" key="7">
    <source>
        <dbReference type="ARBA" id="ARBA00022490"/>
    </source>
</evidence>
<evidence type="ECO:0000256" key="6">
    <source>
        <dbReference type="ARBA" id="ARBA00016471"/>
    </source>
</evidence>
<feature type="binding site" evidence="13">
    <location>
        <position position="126"/>
    </location>
    <ligand>
        <name>substrate</name>
    </ligand>
</feature>
<dbReference type="GO" id="GO:0005829">
    <property type="term" value="C:cytosol"/>
    <property type="evidence" value="ECO:0007669"/>
    <property type="project" value="TreeGrafter"/>
</dbReference>
<dbReference type="GO" id="GO:0004618">
    <property type="term" value="F:phosphoglycerate kinase activity"/>
    <property type="evidence" value="ECO:0007669"/>
    <property type="project" value="UniProtKB-UniRule"/>
</dbReference>
<dbReference type="FunFam" id="3.40.50.1260:FF:000012">
    <property type="entry name" value="Phosphoglycerate kinase"/>
    <property type="match status" value="1"/>
</dbReference>
<dbReference type="InterPro" id="IPR036043">
    <property type="entry name" value="Phosphoglycerate_kinase_sf"/>
</dbReference>
<dbReference type="PANTHER" id="PTHR11406">
    <property type="entry name" value="PHOSPHOGLYCERATE KINASE"/>
    <property type="match status" value="1"/>
</dbReference>
<dbReference type="GO" id="GO:0043531">
    <property type="term" value="F:ADP binding"/>
    <property type="evidence" value="ECO:0007669"/>
    <property type="project" value="TreeGrafter"/>
</dbReference>
<gene>
    <name evidence="13 17" type="primary">pgk</name>
    <name evidence="17" type="ORF">Helico4rc_0610</name>
</gene>
<dbReference type="PRINTS" id="PR00477">
    <property type="entry name" value="PHGLYCKINASE"/>
</dbReference>
<dbReference type="InterPro" id="IPR015824">
    <property type="entry name" value="Phosphoglycerate_kinase_N"/>
</dbReference>
<reference evidence="17" key="1">
    <citation type="journal article" date="2020" name="J. ISSAAS">
        <title>Lactobacilli and other gastrointestinal microbiota of Peromyscus leucopus, reservoir host for agents of Lyme disease and other zoonoses in North America.</title>
        <authorList>
            <person name="Milovic A."/>
            <person name="Bassam K."/>
            <person name="Shao H."/>
            <person name="Chatzistamou I."/>
            <person name="Tufts D.M."/>
            <person name="Diuk-Wasser M."/>
            <person name="Barbour A.G."/>
        </authorList>
    </citation>
    <scope>NUCLEOTIDE SEQUENCE</scope>
    <source>
        <strain evidence="17">LL4</strain>
    </source>
</reference>
<feature type="binding site" evidence="13 14">
    <location>
        <begin position="30"/>
        <end position="32"/>
    </location>
    <ligand>
        <name>substrate</name>
    </ligand>
</feature>
<dbReference type="Pfam" id="PF00162">
    <property type="entry name" value="PGK"/>
    <property type="match status" value="1"/>
</dbReference>
<feature type="binding site" evidence="13 15">
    <location>
        <begin position="358"/>
        <end position="361"/>
    </location>
    <ligand>
        <name>ATP</name>
        <dbReference type="ChEBI" id="CHEBI:30616"/>
    </ligand>
</feature>
<dbReference type="InterPro" id="IPR001576">
    <property type="entry name" value="Phosphoglycerate_kinase"/>
</dbReference>
<evidence type="ECO:0000256" key="11">
    <source>
        <dbReference type="ARBA" id="ARBA00022840"/>
    </source>
</evidence>
<dbReference type="GO" id="GO:0006096">
    <property type="term" value="P:glycolytic process"/>
    <property type="evidence" value="ECO:0007669"/>
    <property type="project" value="UniProtKB-UniRule"/>
</dbReference>
<dbReference type="PIRSF" id="PIRSF000724">
    <property type="entry name" value="Pgk"/>
    <property type="match status" value="1"/>
</dbReference>
<feature type="binding site" evidence="13 15">
    <location>
        <position position="332"/>
    </location>
    <ligand>
        <name>ATP</name>
        <dbReference type="ChEBI" id="CHEBI:30616"/>
    </ligand>
</feature>
<evidence type="ECO:0000256" key="4">
    <source>
        <dbReference type="ARBA" id="ARBA00008982"/>
    </source>
</evidence>
<keyword evidence="11 13" id="KW-0067">ATP-binding</keyword>
<feature type="binding site" evidence="13 15">
    <location>
        <position position="210"/>
    </location>
    <ligand>
        <name>ATP</name>
        <dbReference type="ChEBI" id="CHEBI:30616"/>
    </ligand>
</feature>
<evidence type="ECO:0000256" key="16">
    <source>
        <dbReference type="RuleBase" id="RU000532"/>
    </source>
</evidence>
<feature type="binding site" evidence="13">
    <location>
        <position position="46"/>
    </location>
    <ligand>
        <name>substrate</name>
    </ligand>
</feature>
<dbReference type="FunFam" id="3.40.50.1260:FF:000006">
    <property type="entry name" value="Phosphoglycerate kinase"/>
    <property type="match status" value="1"/>
</dbReference>
<proteinExistence type="inferred from homology"/>